<dbReference type="EMBL" id="UINC01119776">
    <property type="protein sequence ID" value="SVC93846.1"/>
    <property type="molecule type" value="Genomic_DNA"/>
</dbReference>
<accession>A0A382R843</accession>
<gene>
    <name evidence="1" type="ORF">METZ01_LOCUS346700</name>
</gene>
<name>A0A382R843_9ZZZZ</name>
<protein>
    <recommendedName>
        <fullName evidence="2">Bulb-type lectin domain-containing protein</fullName>
    </recommendedName>
</protein>
<proteinExistence type="predicted"/>
<evidence type="ECO:0000313" key="1">
    <source>
        <dbReference type="EMBL" id="SVC93846.1"/>
    </source>
</evidence>
<organism evidence="1">
    <name type="scientific">marine metagenome</name>
    <dbReference type="NCBI Taxonomy" id="408172"/>
    <lineage>
        <taxon>unclassified sequences</taxon>
        <taxon>metagenomes</taxon>
        <taxon>ecological metagenomes</taxon>
    </lineage>
</organism>
<dbReference type="PANTHER" id="PTHR42754:SF1">
    <property type="entry name" value="LIPOPROTEIN"/>
    <property type="match status" value="1"/>
</dbReference>
<reference evidence="1" key="1">
    <citation type="submission" date="2018-05" db="EMBL/GenBank/DDBJ databases">
        <authorList>
            <person name="Lanie J.A."/>
            <person name="Ng W.-L."/>
            <person name="Kazmierczak K.M."/>
            <person name="Andrzejewski T.M."/>
            <person name="Davidsen T.M."/>
            <person name="Wayne K.J."/>
            <person name="Tettelin H."/>
            <person name="Glass J.I."/>
            <person name="Rusch D."/>
            <person name="Podicherti R."/>
            <person name="Tsui H.-C.T."/>
            <person name="Winkler M.E."/>
        </authorList>
    </citation>
    <scope>NUCLEOTIDE SEQUENCE</scope>
</reference>
<sequence length="207" mass="22898">MKKYYPFFGLIFFLCCEDIGKGYLWSGDHPAGFSRTFGTLGYDYGWNAAYSPFDGGTIVVGRRSPEINGPTDMWAIKTNERGLLEWDRSFGGSSNEDGYDVIATSDGGFLFVGHTWSFGNEQQVYAVKTDFHGNTIWEKTYGGGMWEVGEAVIEAKGGGFVIAGYSNSPGISSGNTDMYLIKIDTEGNLLWQVAYGNPVFPNHEWAY</sequence>
<evidence type="ECO:0008006" key="2">
    <source>
        <dbReference type="Google" id="ProtNLM"/>
    </source>
</evidence>
<feature type="non-terminal residue" evidence="1">
    <location>
        <position position="207"/>
    </location>
</feature>
<dbReference type="AlphaFoldDB" id="A0A382R843"/>
<dbReference type="PANTHER" id="PTHR42754">
    <property type="entry name" value="ENDOGLUCANASE"/>
    <property type="match status" value="1"/>
</dbReference>